<name>A0AAD5S2B2_9FUNG</name>
<dbReference type="EMBL" id="JADGJD010002347">
    <property type="protein sequence ID" value="KAJ3033085.1"/>
    <property type="molecule type" value="Genomic_DNA"/>
</dbReference>
<accession>A0AAD5S2B2</accession>
<evidence type="ECO:0000313" key="1">
    <source>
        <dbReference type="EMBL" id="KAJ3033085.1"/>
    </source>
</evidence>
<protein>
    <submittedName>
        <fullName evidence="1">Uncharacterized protein</fullName>
    </submittedName>
</protein>
<dbReference type="Proteomes" id="UP001212841">
    <property type="component" value="Unassembled WGS sequence"/>
</dbReference>
<proteinExistence type="predicted"/>
<evidence type="ECO:0000313" key="2">
    <source>
        <dbReference type="Proteomes" id="UP001212841"/>
    </source>
</evidence>
<dbReference type="AlphaFoldDB" id="A0AAD5S2B2"/>
<feature type="non-terminal residue" evidence="1">
    <location>
        <position position="237"/>
    </location>
</feature>
<gene>
    <name evidence="1" type="ORF">HK097_004975</name>
</gene>
<comment type="caution">
    <text evidence="1">The sequence shown here is derived from an EMBL/GenBank/DDBJ whole genome shotgun (WGS) entry which is preliminary data.</text>
</comment>
<sequence>MYQIDIIVHATFVVASPEEDGISALFGDNPHMAYEVYKYIVLWLNWKVEDPRHNDERYFAEYFSDYSKDERKRVLRSFAPDLLDFVATPSPTTTTTPLSDALQYLIYTTIPEIAPLLDDLQLSSYWTFLEKLSKCTPGDPLTPTSTTTPTTTHFLTHLTDTQLSRIILSVLASPQASTYKSSLLTATYKFVARKIVKTVDEEALASLVATLDKDGGLFNDLPEGDVEAWSGGNLKGR</sequence>
<keyword evidence="2" id="KW-1185">Reference proteome</keyword>
<reference evidence="1" key="1">
    <citation type="submission" date="2020-05" db="EMBL/GenBank/DDBJ databases">
        <title>Phylogenomic resolution of chytrid fungi.</title>
        <authorList>
            <person name="Stajich J.E."/>
            <person name="Amses K."/>
            <person name="Simmons R."/>
            <person name="Seto K."/>
            <person name="Myers J."/>
            <person name="Bonds A."/>
            <person name="Quandt C.A."/>
            <person name="Barry K."/>
            <person name="Liu P."/>
            <person name="Grigoriev I."/>
            <person name="Longcore J.E."/>
            <person name="James T.Y."/>
        </authorList>
    </citation>
    <scope>NUCLEOTIDE SEQUENCE</scope>
    <source>
        <strain evidence="1">JEL0318</strain>
    </source>
</reference>
<organism evidence="1 2">
    <name type="scientific">Rhizophlyctis rosea</name>
    <dbReference type="NCBI Taxonomy" id="64517"/>
    <lineage>
        <taxon>Eukaryota</taxon>
        <taxon>Fungi</taxon>
        <taxon>Fungi incertae sedis</taxon>
        <taxon>Chytridiomycota</taxon>
        <taxon>Chytridiomycota incertae sedis</taxon>
        <taxon>Chytridiomycetes</taxon>
        <taxon>Rhizophlyctidales</taxon>
        <taxon>Rhizophlyctidaceae</taxon>
        <taxon>Rhizophlyctis</taxon>
    </lineage>
</organism>